<evidence type="ECO:0000256" key="2">
    <source>
        <dbReference type="ARBA" id="ARBA00012150"/>
    </source>
</evidence>
<dbReference type="EMBL" id="DLYI01000270">
    <property type="protein sequence ID" value="HAC29950.1"/>
    <property type="molecule type" value="Genomic_DNA"/>
</dbReference>
<accession>A0A3B8WN98</accession>
<dbReference type="Gene3D" id="3.30.70.100">
    <property type="match status" value="1"/>
</dbReference>
<organism evidence="8 9">
    <name type="scientific">Marinobacter nauticus</name>
    <name type="common">Marinobacter hydrocarbonoclasticus</name>
    <name type="synonym">Marinobacter aquaeolei</name>
    <dbReference type="NCBI Taxonomy" id="2743"/>
    <lineage>
        <taxon>Bacteria</taxon>
        <taxon>Pseudomonadati</taxon>
        <taxon>Pseudomonadota</taxon>
        <taxon>Gammaproteobacteria</taxon>
        <taxon>Pseudomonadales</taxon>
        <taxon>Marinobacteraceae</taxon>
        <taxon>Marinobacter</taxon>
    </lineage>
</organism>
<gene>
    <name evidence="8" type="ORF">DCF82_19405</name>
</gene>
<dbReference type="InterPro" id="IPR036046">
    <property type="entry name" value="Acylphosphatase-like_dom_sf"/>
</dbReference>
<evidence type="ECO:0000259" key="7">
    <source>
        <dbReference type="PROSITE" id="PS51160"/>
    </source>
</evidence>
<dbReference type="InterPro" id="IPR017968">
    <property type="entry name" value="Acylphosphatase_CS"/>
</dbReference>
<evidence type="ECO:0000256" key="6">
    <source>
        <dbReference type="RuleBase" id="RU004168"/>
    </source>
</evidence>
<evidence type="ECO:0000256" key="5">
    <source>
        <dbReference type="PROSITE-ProRule" id="PRU00520"/>
    </source>
</evidence>
<dbReference type="SUPFAM" id="SSF54975">
    <property type="entry name" value="Acylphosphatase/BLUF domain-like"/>
    <property type="match status" value="1"/>
</dbReference>
<dbReference type="InterPro" id="IPR001792">
    <property type="entry name" value="Acylphosphatase-like_dom"/>
</dbReference>
<comment type="caution">
    <text evidence="8">The sequence shown here is derived from an EMBL/GenBank/DDBJ whole genome shotgun (WGS) entry which is preliminary data.</text>
</comment>
<comment type="similarity">
    <text evidence="1 6">Belongs to the acylphosphatase family.</text>
</comment>
<evidence type="ECO:0000256" key="4">
    <source>
        <dbReference type="ARBA" id="ARBA00047645"/>
    </source>
</evidence>
<protein>
    <recommendedName>
        <fullName evidence="3 5">acylphosphatase</fullName>
        <ecNumber evidence="2 5">3.6.1.7</ecNumber>
    </recommendedName>
</protein>
<evidence type="ECO:0000256" key="1">
    <source>
        <dbReference type="ARBA" id="ARBA00005614"/>
    </source>
</evidence>
<feature type="active site" evidence="5">
    <location>
        <position position="38"/>
    </location>
</feature>
<feature type="active site" evidence="5">
    <location>
        <position position="20"/>
    </location>
</feature>
<proteinExistence type="inferred from homology"/>
<dbReference type="Proteomes" id="UP000261325">
    <property type="component" value="Unassembled WGS sequence"/>
</dbReference>
<dbReference type="PROSITE" id="PS51160">
    <property type="entry name" value="ACYLPHOSPHATASE_3"/>
    <property type="match status" value="1"/>
</dbReference>
<comment type="catalytic activity">
    <reaction evidence="4 5">
        <text>an acyl phosphate + H2O = a carboxylate + phosphate + H(+)</text>
        <dbReference type="Rhea" id="RHEA:14965"/>
        <dbReference type="ChEBI" id="CHEBI:15377"/>
        <dbReference type="ChEBI" id="CHEBI:15378"/>
        <dbReference type="ChEBI" id="CHEBI:29067"/>
        <dbReference type="ChEBI" id="CHEBI:43474"/>
        <dbReference type="ChEBI" id="CHEBI:59918"/>
        <dbReference type="EC" id="3.6.1.7"/>
    </reaction>
</comment>
<reference evidence="8 9" key="1">
    <citation type="journal article" date="2018" name="Nat. Biotechnol.">
        <title>A standardized bacterial taxonomy based on genome phylogeny substantially revises the tree of life.</title>
        <authorList>
            <person name="Parks D.H."/>
            <person name="Chuvochina M."/>
            <person name="Waite D.W."/>
            <person name="Rinke C."/>
            <person name="Skarshewski A."/>
            <person name="Chaumeil P.A."/>
            <person name="Hugenholtz P."/>
        </authorList>
    </citation>
    <scope>NUCLEOTIDE SEQUENCE [LARGE SCALE GENOMIC DNA]</scope>
    <source>
        <strain evidence="8">UBA9049</strain>
    </source>
</reference>
<evidence type="ECO:0000313" key="9">
    <source>
        <dbReference type="Proteomes" id="UP000261325"/>
    </source>
</evidence>
<dbReference type="EC" id="3.6.1.7" evidence="2 5"/>
<evidence type="ECO:0000256" key="3">
    <source>
        <dbReference type="ARBA" id="ARBA00015991"/>
    </source>
</evidence>
<evidence type="ECO:0000313" key="8">
    <source>
        <dbReference type="EMBL" id="HAC29950.1"/>
    </source>
</evidence>
<sequence length="92" mass="10468">MTINRWHLLVSGKVQGVYYRASTEQKARELGLTGWVRNLPDGRVEIVAEGEPLQLKALHEWCHEGPERAVVDEVATQELPATQEFADFRTTH</sequence>
<dbReference type="InterPro" id="IPR020456">
    <property type="entry name" value="Acylphosphatase"/>
</dbReference>
<name>A0A3B8WN98_MARNT</name>
<dbReference type="PRINTS" id="PR00112">
    <property type="entry name" value="ACYLPHPHTASE"/>
</dbReference>
<dbReference type="Pfam" id="PF00708">
    <property type="entry name" value="Acylphosphatase"/>
    <property type="match status" value="1"/>
</dbReference>
<feature type="domain" description="Acylphosphatase-like" evidence="7">
    <location>
        <begin position="5"/>
        <end position="92"/>
    </location>
</feature>
<dbReference type="PANTHER" id="PTHR47268:SF4">
    <property type="entry name" value="ACYLPHOSPHATASE"/>
    <property type="match status" value="1"/>
</dbReference>
<dbReference type="GO" id="GO:0003998">
    <property type="term" value="F:acylphosphatase activity"/>
    <property type="evidence" value="ECO:0007669"/>
    <property type="project" value="UniProtKB-EC"/>
</dbReference>
<keyword evidence="5" id="KW-0378">Hydrolase</keyword>
<dbReference type="AlphaFoldDB" id="A0A3B8WN98"/>
<dbReference type="PROSITE" id="PS00151">
    <property type="entry name" value="ACYLPHOSPHATASE_2"/>
    <property type="match status" value="1"/>
</dbReference>
<dbReference type="PANTHER" id="PTHR47268">
    <property type="entry name" value="ACYLPHOSPHATASE"/>
    <property type="match status" value="1"/>
</dbReference>